<accession>A0A1G4JE53</accession>
<dbReference type="Gene3D" id="2.130.10.10">
    <property type="entry name" value="YVTN repeat-like/Quinoprotein amine dehydrogenase"/>
    <property type="match status" value="1"/>
</dbReference>
<evidence type="ECO:0000256" key="7">
    <source>
        <dbReference type="PROSITE-ProRule" id="PRU00221"/>
    </source>
</evidence>
<dbReference type="Pfam" id="PF00400">
    <property type="entry name" value="WD40"/>
    <property type="match status" value="1"/>
</dbReference>
<evidence type="ECO:0000256" key="1">
    <source>
        <dbReference type="ARBA" id="ARBA00022574"/>
    </source>
</evidence>
<evidence type="ECO:0000256" key="2">
    <source>
        <dbReference type="ARBA" id="ARBA00022737"/>
    </source>
</evidence>
<keyword evidence="1 7" id="KW-0853">WD repeat</keyword>
<evidence type="ECO:0000256" key="5">
    <source>
        <dbReference type="ARBA" id="ARBA00037931"/>
    </source>
</evidence>
<evidence type="ECO:0000313" key="9">
    <source>
        <dbReference type="Proteomes" id="UP000191024"/>
    </source>
</evidence>
<name>A0A1G4JE53_9SACH</name>
<evidence type="ECO:0000256" key="3">
    <source>
        <dbReference type="ARBA" id="ARBA00022853"/>
    </source>
</evidence>
<sequence length="437" mass="49353">MQHSVAETYTLRAHNASVTSLSVTYDGTIPILASGDSNGRIYAWNLITRRPFAKYELPSQASIEYLEYIDGFLFALCKDSSLQILSLEALDERFYAPTLLTGQRTRTMAEFSNVYEIPVNTLNFANVAIQPLSKERYRLWCCNTMDSQLIDIYSFDIRDPRSLTREFRGLNLYPMVKRFKETRTGMNFDRLGIVMKFAACENGVIYVGYESGFVIGLEFEQTKNPVVGQKLFRLNVSYVSSAHCPDPVLSICADPTTGNVLSSSTHNKIYVHSTLENHHYGSYTSTVSPETNVSTEYGYCTSINFEAKVIELPVKQISDIESRGSILALNSWKGQSLIFENLNPIANFCKKKCAVVGNEKSIGNADSEAEAKNFIKPNALACLWLNLMNYDLSNATFNRKRFLNILLNNWCFIAYEDGSILMHKVTPLTNRSERKIP</sequence>
<evidence type="ECO:0000256" key="4">
    <source>
        <dbReference type="ARBA" id="ARBA00037338"/>
    </source>
</evidence>
<gene>
    <name evidence="8" type="ORF">LAMI_0D09406G</name>
</gene>
<proteinExistence type="inferred from homology"/>
<dbReference type="InterPro" id="IPR019775">
    <property type="entry name" value="WD40_repeat_CS"/>
</dbReference>
<dbReference type="OrthoDB" id="7668193at2759"/>
<reference evidence="8 9" key="1">
    <citation type="submission" date="2016-03" db="EMBL/GenBank/DDBJ databases">
        <authorList>
            <person name="Devillers H."/>
        </authorList>
    </citation>
    <scope>NUCLEOTIDE SEQUENCE [LARGE SCALE GENOMIC DNA]</scope>
    <source>
        <strain evidence="8">CBS 11717</strain>
    </source>
</reference>
<dbReference type="InterPro" id="IPR015943">
    <property type="entry name" value="WD40/YVTN_repeat-like_dom_sf"/>
</dbReference>
<dbReference type="GO" id="GO:0006325">
    <property type="term" value="P:chromatin organization"/>
    <property type="evidence" value="ECO:0007669"/>
    <property type="project" value="UniProtKB-KW"/>
</dbReference>
<dbReference type="InterPro" id="IPR001680">
    <property type="entry name" value="WD40_rpt"/>
</dbReference>
<evidence type="ECO:0000313" key="8">
    <source>
        <dbReference type="EMBL" id="SCU88261.1"/>
    </source>
</evidence>
<dbReference type="PROSITE" id="PS50082">
    <property type="entry name" value="WD_REPEATS_2"/>
    <property type="match status" value="1"/>
</dbReference>
<dbReference type="AlphaFoldDB" id="A0A1G4JE53"/>
<comment type="function">
    <text evidence="4">Component of the ASTRA complex involved in chromatin remodeling.</text>
</comment>
<dbReference type="SMART" id="SM00320">
    <property type="entry name" value="WD40"/>
    <property type="match status" value="2"/>
</dbReference>
<keyword evidence="3" id="KW-0156">Chromatin regulator</keyword>
<evidence type="ECO:0000256" key="6">
    <source>
        <dbReference type="ARBA" id="ARBA00040563"/>
    </source>
</evidence>
<dbReference type="PANTHER" id="PTHR19854:SF1">
    <property type="entry name" value="GUANINE NUCLEOTIDE-BINDING PROTEIN SUBUNIT BETA-LIKE PROTEIN 1"/>
    <property type="match status" value="1"/>
</dbReference>
<comment type="similarity">
    <text evidence="5">Belongs to the WD repeat ASA1 family.</text>
</comment>
<dbReference type="InterPro" id="IPR036322">
    <property type="entry name" value="WD40_repeat_dom_sf"/>
</dbReference>
<keyword evidence="9" id="KW-1185">Reference proteome</keyword>
<keyword evidence="2" id="KW-0677">Repeat</keyword>
<feature type="repeat" description="WD" evidence="7">
    <location>
        <begin position="11"/>
        <end position="54"/>
    </location>
</feature>
<dbReference type="Proteomes" id="UP000191024">
    <property type="component" value="Chromosome D"/>
</dbReference>
<dbReference type="PROSITE" id="PS00678">
    <property type="entry name" value="WD_REPEATS_1"/>
    <property type="match status" value="1"/>
</dbReference>
<dbReference type="SUPFAM" id="SSF50978">
    <property type="entry name" value="WD40 repeat-like"/>
    <property type="match status" value="1"/>
</dbReference>
<protein>
    <recommendedName>
        <fullName evidence="6">ASTRA-associated protein 1</fullName>
    </recommendedName>
</protein>
<dbReference type="EMBL" id="LT598463">
    <property type="protein sequence ID" value="SCU88261.1"/>
    <property type="molecule type" value="Genomic_DNA"/>
</dbReference>
<organism evidence="8 9">
    <name type="scientific">Lachancea mirantina</name>
    <dbReference type="NCBI Taxonomy" id="1230905"/>
    <lineage>
        <taxon>Eukaryota</taxon>
        <taxon>Fungi</taxon>
        <taxon>Dikarya</taxon>
        <taxon>Ascomycota</taxon>
        <taxon>Saccharomycotina</taxon>
        <taxon>Saccharomycetes</taxon>
        <taxon>Saccharomycetales</taxon>
        <taxon>Saccharomycetaceae</taxon>
        <taxon>Lachancea</taxon>
    </lineage>
</organism>
<dbReference type="PANTHER" id="PTHR19854">
    <property type="entry name" value="TRANSDUCIN BETA-LIKE 3"/>
    <property type="match status" value="1"/>
</dbReference>
<dbReference type="STRING" id="1230905.A0A1G4JE53"/>